<dbReference type="OrthoDB" id="8477930at2"/>
<dbReference type="InterPro" id="IPR013099">
    <property type="entry name" value="K_chnl_dom"/>
</dbReference>
<evidence type="ECO:0000256" key="1">
    <source>
        <dbReference type="SAM" id="Phobius"/>
    </source>
</evidence>
<dbReference type="KEGG" id="ngv:CDO52_18140"/>
<keyword evidence="1" id="KW-0812">Transmembrane</keyword>
<dbReference type="AlphaFoldDB" id="A0A223S8M8"/>
<proteinExistence type="predicted"/>
<evidence type="ECO:0000313" key="3">
    <source>
        <dbReference type="EMBL" id="ASU84466.1"/>
    </source>
</evidence>
<feature type="domain" description="Potassium channel" evidence="2">
    <location>
        <begin position="134"/>
        <end position="207"/>
    </location>
</feature>
<accession>A0A223S8M8</accession>
<evidence type="ECO:0000313" key="4">
    <source>
        <dbReference type="Proteomes" id="UP000215005"/>
    </source>
</evidence>
<evidence type="ECO:0000259" key="2">
    <source>
        <dbReference type="Pfam" id="PF07885"/>
    </source>
</evidence>
<dbReference type="Gene3D" id="1.10.287.70">
    <property type="match status" value="1"/>
</dbReference>
<organism evidence="3 4">
    <name type="scientific">Nocardiopsis gilva YIM 90087</name>
    <dbReference type="NCBI Taxonomy" id="1235441"/>
    <lineage>
        <taxon>Bacteria</taxon>
        <taxon>Bacillati</taxon>
        <taxon>Actinomycetota</taxon>
        <taxon>Actinomycetes</taxon>
        <taxon>Streptosporangiales</taxon>
        <taxon>Nocardiopsidaceae</taxon>
        <taxon>Nocardiopsis</taxon>
    </lineage>
</organism>
<keyword evidence="4" id="KW-1185">Reference proteome</keyword>
<name>A0A223S8M8_9ACTN</name>
<feature type="transmembrane region" description="Helical" evidence="1">
    <location>
        <begin position="32"/>
        <end position="49"/>
    </location>
</feature>
<dbReference type="Proteomes" id="UP000215005">
    <property type="component" value="Chromosome"/>
</dbReference>
<feature type="transmembrane region" description="Helical" evidence="1">
    <location>
        <begin position="187"/>
        <end position="212"/>
    </location>
</feature>
<feature type="transmembrane region" description="Helical" evidence="1">
    <location>
        <begin position="81"/>
        <end position="104"/>
    </location>
</feature>
<protein>
    <submittedName>
        <fullName evidence="3">Transporter</fullName>
    </submittedName>
</protein>
<feature type="transmembrane region" description="Helical" evidence="1">
    <location>
        <begin position="116"/>
        <end position="138"/>
    </location>
</feature>
<gene>
    <name evidence="3" type="ORF">CDO52_18140</name>
</gene>
<dbReference type="Pfam" id="PF07885">
    <property type="entry name" value="Ion_trans_2"/>
    <property type="match status" value="1"/>
</dbReference>
<sequence>MVRTWTLGIFLVSVALLQFGYPLTLHGSLWTAVYMLLYTGMIVFGIMLVREESLRTVPIFVVAVVFLIFGLWVAVDQESEAAHLGMFISVAVFQSCLMVSLLRFIFRRSQAHGPDLILAAVCVYLLLGGLFAATFGAVEIVWPGSFEDSAAPEEPVTWQQLMYFSYVTMATLGYGDVLPLTPWVRSLAVVETVSGTLFLTTVIARLVGAYIAPADAAGAGGDRGDVESPHPGR</sequence>
<feature type="transmembrane region" description="Helical" evidence="1">
    <location>
        <begin position="56"/>
        <end position="75"/>
    </location>
</feature>
<dbReference type="EMBL" id="CP022753">
    <property type="protein sequence ID" value="ASU84466.1"/>
    <property type="molecule type" value="Genomic_DNA"/>
</dbReference>
<keyword evidence="1" id="KW-0472">Membrane</keyword>
<reference evidence="3 4" key="1">
    <citation type="submission" date="2017-08" db="EMBL/GenBank/DDBJ databases">
        <title>The complete genome sequence of Nocardiopsis gilva YIM 90087.</title>
        <authorList>
            <person name="Yin M."/>
            <person name="Tang S."/>
        </authorList>
    </citation>
    <scope>NUCLEOTIDE SEQUENCE [LARGE SCALE GENOMIC DNA]</scope>
    <source>
        <strain evidence="3 4">YIM 90087</strain>
    </source>
</reference>
<dbReference type="RefSeq" id="WP_094932557.1">
    <property type="nucleotide sequence ID" value="NZ_CP022753.1"/>
</dbReference>
<keyword evidence="1" id="KW-1133">Transmembrane helix</keyword>
<dbReference type="SUPFAM" id="SSF81324">
    <property type="entry name" value="Voltage-gated potassium channels"/>
    <property type="match status" value="1"/>
</dbReference>
<feature type="transmembrane region" description="Helical" evidence="1">
    <location>
        <begin position="158"/>
        <end position="175"/>
    </location>
</feature>